<keyword evidence="2" id="KW-1185">Reference proteome</keyword>
<protein>
    <submittedName>
        <fullName evidence="1">Uncharacterized protein</fullName>
    </submittedName>
</protein>
<dbReference type="AlphaFoldDB" id="A0A139XBH0"/>
<evidence type="ECO:0000313" key="1">
    <source>
        <dbReference type="EMBL" id="KYC42058.1"/>
    </source>
</evidence>
<reference evidence="1 2" key="1">
    <citation type="journal article" date="2013" name="Genome Biol. Evol.">
        <title>Genomes of Stigonematalean cyanobacteria (subsection V) and the evolution of oxygenic photosynthesis from prokaryotes to plastids.</title>
        <authorList>
            <person name="Dagan T."/>
            <person name="Roettger M."/>
            <person name="Stucken K."/>
            <person name="Landan G."/>
            <person name="Koch R."/>
            <person name="Major P."/>
            <person name="Gould S.B."/>
            <person name="Goremykin V.V."/>
            <person name="Rippka R."/>
            <person name="Tandeau de Marsac N."/>
            <person name="Gugger M."/>
            <person name="Lockhart P.J."/>
            <person name="Allen J.F."/>
            <person name="Brune I."/>
            <person name="Maus I."/>
            <person name="Puhler A."/>
            <person name="Martin W.F."/>
        </authorList>
    </citation>
    <scope>NUCLEOTIDE SEQUENCE [LARGE SCALE GENOMIC DNA]</scope>
    <source>
        <strain evidence="1 2">PCC 7110</strain>
    </source>
</reference>
<comment type="caution">
    <text evidence="1">The sequence shown here is derived from an EMBL/GenBank/DDBJ whole genome shotgun (WGS) entry which is preliminary data.</text>
</comment>
<organism evidence="1 2">
    <name type="scientific">Scytonema hofmannii PCC 7110</name>
    <dbReference type="NCBI Taxonomy" id="128403"/>
    <lineage>
        <taxon>Bacteria</taxon>
        <taxon>Bacillati</taxon>
        <taxon>Cyanobacteriota</taxon>
        <taxon>Cyanophyceae</taxon>
        <taxon>Nostocales</taxon>
        <taxon>Scytonemataceae</taxon>
        <taxon>Scytonema</taxon>
    </lineage>
</organism>
<sequence>MAGGISESQLWNTWKQATKRMVPVKVGKAKKGDRVYFSMGIGRVQGQCLTDVSGDAIALLTDKGNWYLLGEDRGGEDRGTESRSTTRVLEYRRVDVKKKEIAGYVGFANLGSEYPLGRSTVKIWRFKKIPESPSFTNLVEFAVLNTSPVVSYNSMIVRERKIQYWFGRNIGAIYVRLIASTFIRKLVFNSASSLLEEDSFHNLSVEFLEYSDDYNYYYNNVAQSPITRVVKYFDSENQLKLAAVLTTSDETDASTQGVFIWNLGDAANPTFPTNVCCYFGRAFGRTDTTARDRPVDMYGVRGGIVFDFIYFKIFVKDEYLKFAQGKKLLQADLIFSSDTPPTFIWYQEPGVPQNLVKSDLTIGNMPPPIDTRSPYLLKPSPLQPYFYQNFLSNTPKNLFLPISNKDIAGDARIFR</sequence>
<evidence type="ECO:0000313" key="2">
    <source>
        <dbReference type="Proteomes" id="UP000076925"/>
    </source>
</evidence>
<dbReference type="OrthoDB" id="9919046at2"/>
<dbReference type="Proteomes" id="UP000076925">
    <property type="component" value="Unassembled WGS sequence"/>
</dbReference>
<dbReference type="RefSeq" id="WP_017742025.1">
    <property type="nucleotide sequence ID" value="NZ_KQ976354.1"/>
</dbReference>
<proteinExistence type="predicted"/>
<accession>A0A139XBH0</accession>
<name>A0A139XBH0_9CYAN</name>
<gene>
    <name evidence="1" type="ORF">WA1_18830</name>
</gene>
<dbReference type="STRING" id="128403.WA1_18830"/>
<dbReference type="EMBL" id="ANNX02000020">
    <property type="protein sequence ID" value="KYC42058.1"/>
    <property type="molecule type" value="Genomic_DNA"/>
</dbReference>